<comment type="caution">
    <text evidence="1">The sequence shown here is derived from an EMBL/GenBank/DDBJ whole genome shotgun (WGS) entry which is preliminary data.</text>
</comment>
<accession>A0ABD0KET2</accession>
<dbReference type="Proteomes" id="UP001519460">
    <property type="component" value="Unassembled WGS sequence"/>
</dbReference>
<name>A0ABD0KET2_9CAEN</name>
<evidence type="ECO:0000313" key="2">
    <source>
        <dbReference type="Proteomes" id="UP001519460"/>
    </source>
</evidence>
<proteinExistence type="predicted"/>
<evidence type="ECO:0000313" key="1">
    <source>
        <dbReference type="EMBL" id="KAK7485649.1"/>
    </source>
</evidence>
<dbReference type="InterPro" id="IPR036691">
    <property type="entry name" value="Endo/exonu/phosph_ase_sf"/>
</dbReference>
<dbReference type="EMBL" id="JACVVK020000191">
    <property type="protein sequence ID" value="KAK7485649.1"/>
    <property type="molecule type" value="Genomic_DNA"/>
</dbReference>
<evidence type="ECO:0008006" key="3">
    <source>
        <dbReference type="Google" id="ProtNLM"/>
    </source>
</evidence>
<keyword evidence="2" id="KW-1185">Reference proteome</keyword>
<gene>
    <name evidence="1" type="ORF">BaRGS_00023098</name>
</gene>
<dbReference type="SUPFAM" id="SSF56219">
    <property type="entry name" value="DNase I-like"/>
    <property type="match status" value="1"/>
</dbReference>
<protein>
    <recommendedName>
        <fullName evidence="3">Endonuclease/exonuclease/phosphatase domain-containing protein</fullName>
    </recommendedName>
</protein>
<sequence length="189" mass="21203">MLVRRQNFRPALLSLFLANIRLLKNKSDELLCLLETRRDFKDCCVIVSLKLGLTPLCPTPPYSPRVSPFTRLTGAIFFPTKLKVGGGGFLVNNQWCSDINILSKTCSPELDTLTIKCRPFYLPREFSSVLFTAVYVPPQVNTNMAVAQLSDMVTQHENSNPDSICVIAGDFNKALRKELPKYALSFLTI</sequence>
<organism evidence="1 2">
    <name type="scientific">Batillaria attramentaria</name>
    <dbReference type="NCBI Taxonomy" id="370345"/>
    <lineage>
        <taxon>Eukaryota</taxon>
        <taxon>Metazoa</taxon>
        <taxon>Spiralia</taxon>
        <taxon>Lophotrochozoa</taxon>
        <taxon>Mollusca</taxon>
        <taxon>Gastropoda</taxon>
        <taxon>Caenogastropoda</taxon>
        <taxon>Sorbeoconcha</taxon>
        <taxon>Cerithioidea</taxon>
        <taxon>Batillariidae</taxon>
        <taxon>Batillaria</taxon>
    </lineage>
</organism>
<dbReference type="Gene3D" id="3.60.10.10">
    <property type="entry name" value="Endonuclease/exonuclease/phosphatase"/>
    <property type="match status" value="1"/>
</dbReference>
<dbReference type="AlphaFoldDB" id="A0ABD0KET2"/>
<reference evidence="1 2" key="1">
    <citation type="journal article" date="2023" name="Sci. Data">
        <title>Genome assembly of the Korean intertidal mud-creeper Batillaria attramentaria.</title>
        <authorList>
            <person name="Patra A.K."/>
            <person name="Ho P.T."/>
            <person name="Jun S."/>
            <person name="Lee S.J."/>
            <person name="Kim Y."/>
            <person name="Won Y.J."/>
        </authorList>
    </citation>
    <scope>NUCLEOTIDE SEQUENCE [LARGE SCALE GENOMIC DNA]</scope>
    <source>
        <strain evidence="1">Wonlab-2016</strain>
    </source>
</reference>